<dbReference type="Proteomes" id="UP001248067">
    <property type="component" value="Unassembled WGS sequence"/>
</dbReference>
<dbReference type="EMBL" id="VJSY01000013">
    <property type="protein sequence ID" value="MDR8753660.1"/>
    <property type="molecule type" value="Genomic_DNA"/>
</dbReference>
<comment type="caution">
    <text evidence="1">The sequence shown here is derived from an EMBL/GenBank/DDBJ whole genome shotgun (WGS) entry which is preliminary data.</text>
</comment>
<proteinExistence type="predicted"/>
<sequence length="100" mass="11250">MENAGKHSRRNRADREARYGLELARASSHIASMLRADSTRAAVLETANDFIREHDANDLPFFLDALAARLDARLTHDAASIVRQFAKSRPGRRARRRPPA</sequence>
<reference evidence="1 2" key="1">
    <citation type="submission" date="2019-06" db="EMBL/GenBank/DDBJ databases">
        <title>Evolution of Burkholderia multivorans in the lungs of Cystic Fibrosis patients.</title>
        <authorList>
            <person name="Moreira L.M."/>
        </authorList>
    </citation>
    <scope>NUCLEOTIDE SEQUENCE [LARGE SCALE GENOMIC DNA]</scope>
    <source>
        <strain evidence="1 2">VC13239</strain>
    </source>
</reference>
<name>A0ABU2E1F4_9BURK</name>
<protein>
    <submittedName>
        <fullName evidence="1">Uncharacterized protein</fullName>
    </submittedName>
</protein>
<gene>
    <name evidence="1" type="ORF">FEQ00_02075</name>
</gene>
<dbReference type="RefSeq" id="WP_175894985.1">
    <property type="nucleotide sequence ID" value="NZ_CADFDQ010000009.1"/>
</dbReference>
<accession>A0ABU2E1F4</accession>
<keyword evidence="2" id="KW-1185">Reference proteome</keyword>
<evidence type="ECO:0000313" key="2">
    <source>
        <dbReference type="Proteomes" id="UP001248067"/>
    </source>
</evidence>
<organism evidence="1 2">
    <name type="scientific">Burkholderia pseudomultivorans</name>
    <dbReference type="NCBI Taxonomy" id="1207504"/>
    <lineage>
        <taxon>Bacteria</taxon>
        <taxon>Pseudomonadati</taxon>
        <taxon>Pseudomonadota</taxon>
        <taxon>Betaproteobacteria</taxon>
        <taxon>Burkholderiales</taxon>
        <taxon>Burkholderiaceae</taxon>
        <taxon>Burkholderia</taxon>
        <taxon>Burkholderia cepacia complex</taxon>
    </lineage>
</organism>
<evidence type="ECO:0000313" key="1">
    <source>
        <dbReference type="EMBL" id="MDR8753660.1"/>
    </source>
</evidence>